<keyword evidence="2" id="KW-0812">Transmembrane</keyword>
<proteinExistence type="predicted"/>
<feature type="non-terminal residue" evidence="3">
    <location>
        <position position="138"/>
    </location>
</feature>
<dbReference type="EMBL" id="CAXITT010000472">
    <property type="protein sequence ID" value="CAL1542148.1"/>
    <property type="molecule type" value="Genomic_DNA"/>
</dbReference>
<feature type="region of interest" description="Disordered" evidence="1">
    <location>
        <begin position="57"/>
        <end position="84"/>
    </location>
</feature>
<dbReference type="Proteomes" id="UP001497497">
    <property type="component" value="Unassembled WGS sequence"/>
</dbReference>
<evidence type="ECO:0000313" key="4">
    <source>
        <dbReference type="Proteomes" id="UP001497497"/>
    </source>
</evidence>
<sequence length="138" mass="15796">MEVTHVMIIVAALLGITFAVIIILCSCCLYSSRCKNCRRKENQSGGFSYRAQVDDDVEQQSNISSLTPWSRTSQASTSRGVSADEQQRRIALYQKTIRRAQVLEEQRRAWQTSPQQTLGQVCNHQLRELPRQQQVPRE</sequence>
<organism evidence="3 4">
    <name type="scientific">Lymnaea stagnalis</name>
    <name type="common">Great pond snail</name>
    <name type="synonym">Helix stagnalis</name>
    <dbReference type="NCBI Taxonomy" id="6523"/>
    <lineage>
        <taxon>Eukaryota</taxon>
        <taxon>Metazoa</taxon>
        <taxon>Spiralia</taxon>
        <taxon>Lophotrochozoa</taxon>
        <taxon>Mollusca</taxon>
        <taxon>Gastropoda</taxon>
        <taxon>Heterobranchia</taxon>
        <taxon>Euthyneura</taxon>
        <taxon>Panpulmonata</taxon>
        <taxon>Hygrophila</taxon>
        <taxon>Lymnaeoidea</taxon>
        <taxon>Lymnaeidae</taxon>
        <taxon>Lymnaea</taxon>
    </lineage>
</organism>
<reference evidence="3 4" key="1">
    <citation type="submission" date="2024-04" db="EMBL/GenBank/DDBJ databases">
        <authorList>
            <consortium name="Genoscope - CEA"/>
            <person name="William W."/>
        </authorList>
    </citation>
    <scope>NUCLEOTIDE SEQUENCE [LARGE SCALE GENOMIC DNA]</scope>
</reference>
<dbReference type="AlphaFoldDB" id="A0AAV2I9P0"/>
<keyword evidence="2" id="KW-1133">Transmembrane helix</keyword>
<comment type="caution">
    <text evidence="3">The sequence shown here is derived from an EMBL/GenBank/DDBJ whole genome shotgun (WGS) entry which is preliminary data.</text>
</comment>
<evidence type="ECO:0000256" key="1">
    <source>
        <dbReference type="SAM" id="MobiDB-lite"/>
    </source>
</evidence>
<evidence type="ECO:0000256" key="2">
    <source>
        <dbReference type="SAM" id="Phobius"/>
    </source>
</evidence>
<feature type="transmembrane region" description="Helical" evidence="2">
    <location>
        <begin position="6"/>
        <end position="30"/>
    </location>
</feature>
<evidence type="ECO:0000313" key="3">
    <source>
        <dbReference type="EMBL" id="CAL1542148.1"/>
    </source>
</evidence>
<accession>A0AAV2I9P0</accession>
<name>A0AAV2I9P0_LYMST</name>
<keyword evidence="4" id="KW-1185">Reference proteome</keyword>
<feature type="compositionally biased region" description="Polar residues" evidence="1">
    <location>
        <begin position="59"/>
        <end position="80"/>
    </location>
</feature>
<keyword evidence="2" id="KW-0472">Membrane</keyword>
<protein>
    <submittedName>
        <fullName evidence="3">Uncharacterized protein</fullName>
    </submittedName>
</protein>
<gene>
    <name evidence="3" type="ORF">GSLYS_00015754001</name>
</gene>